<evidence type="ECO:0000256" key="6">
    <source>
        <dbReference type="ARBA" id="ARBA00018569"/>
    </source>
</evidence>
<comment type="catalytic activity">
    <reaction evidence="1 10">
        <text>UDP-alpha-D-glucose = UDP-alpha-D-galactose</text>
        <dbReference type="Rhea" id="RHEA:22168"/>
        <dbReference type="ChEBI" id="CHEBI:58885"/>
        <dbReference type="ChEBI" id="CHEBI:66914"/>
        <dbReference type="EC" id="5.1.3.2"/>
    </reaction>
</comment>
<dbReference type="GO" id="GO:0003978">
    <property type="term" value="F:UDP-glucose 4-epimerase activity"/>
    <property type="evidence" value="ECO:0007669"/>
    <property type="project" value="UniProtKB-EC"/>
</dbReference>
<evidence type="ECO:0000256" key="3">
    <source>
        <dbReference type="ARBA" id="ARBA00004947"/>
    </source>
</evidence>
<evidence type="ECO:0000259" key="11">
    <source>
        <dbReference type="Pfam" id="PF01370"/>
    </source>
</evidence>
<dbReference type="EMBL" id="JBEPLY010000006">
    <property type="protein sequence ID" value="MET3600159.1"/>
    <property type="molecule type" value="Genomic_DNA"/>
</dbReference>
<proteinExistence type="inferred from homology"/>
<dbReference type="PANTHER" id="PTHR43725">
    <property type="entry name" value="UDP-GLUCOSE 4-EPIMERASE"/>
    <property type="match status" value="1"/>
</dbReference>
<dbReference type="NCBIfam" id="TIGR01179">
    <property type="entry name" value="galE"/>
    <property type="match status" value="1"/>
</dbReference>
<dbReference type="InterPro" id="IPR001509">
    <property type="entry name" value="Epimerase_deHydtase"/>
</dbReference>
<comment type="pathway">
    <text evidence="3 10">Carbohydrate metabolism; galactose metabolism.</text>
</comment>
<evidence type="ECO:0000256" key="4">
    <source>
        <dbReference type="ARBA" id="ARBA00007637"/>
    </source>
</evidence>
<dbReference type="EC" id="5.1.3.2" evidence="5 10"/>
<evidence type="ECO:0000313" key="12">
    <source>
        <dbReference type="EMBL" id="MET3600159.1"/>
    </source>
</evidence>
<name>A0ABV2IC36_9HYPH</name>
<evidence type="ECO:0000256" key="9">
    <source>
        <dbReference type="ARBA" id="ARBA00023277"/>
    </source>
</evidence>
<evidence type="ECO:0000256" key="7">
    <source>
        <dbReference type="ARBA" id="ARBA00023027"/>
    </source>
</evidence>
<dbReference type="InterPro" id="IPR005886">
    <property type="entry name" value="UDP_G4E"/>
</dbReference>
<dbReference type="PANTHER" id="PTHR43725:SF53">
    <property type="entry name" value="UDP-ARABINOSE 4-EPIMERASE 1"/>
    <property type="match status" value="1"/>
</dbReference>
<accession>A0ABV2IC36</accession>
<evidence type="ECO:0000256" key="5">
    <source>
        <dbReference type="ARBA" id="ARBA00013189"/>
    </source>
</evidence>
<protein>
    <recommendedName>
        <fullName evidence="6 10">UDP-glucose 4-epimerase</fullName>
        <ecNumber evidence="5 10">5.1.3.2</ecNumber>
    </recommendedName>
</protein>
<dbReference type="Gene3D" id="3.90.25.10">
    <property type="entry name" value="UDP-galactose 4-epimerase, domain 1"/>
    <property type="match status" value="1"/>
</dbReference>
<dbReference type="CDD" id="cd05247">
    <property type="entry name" value="UDP_G4E_1_SDR_e"/>
    <property type="match status" value="1"/>
</dbReference>
<gene>
    <name evidence="12" type="ORF">ABID12_002104</name>
</gene>
<comment type="subunit">
    <text evidence="10">Homodimer.</text>
</comment>
<keyword evidence="7 10" id="KW-0520">NAD</keyword>
<dbReference type="RefSeq" id="WP_354434162.1">
    <property type="nucleotide sequence ID" value="NZ_JBEPLY010000006.1"/>
</dbReference>
<dbReference type="SUPFAM" id="SSF51735">
    <property type="entry name" value="NAD(P)-binding Rossmann-fold domains"/>
    <property type="match status" value="1"/>
</dbReference>
<dbReference type="Proteomes" id="UP001549164">
    <property type="component" value="Unassembled WGS sequence"/>
</dbReference>
<evidence type="ECO:0000256" key="2">
    <source>
        <dbReference type="ARBA" id="ARBA00001911"/>
    </source>
</evidence>
<dbReference type="InterPro" id="IPR036291">
    <property type="entry name" value="NAD(P)-bd_dom_sf"/>
</dbReference>
<comment type="cofactor">
    <cofactor evidence="2 10">
        <name>NAD(+)</name>
        <dbReference type="ChEBI" id="CHEBI:57540"/>
    </cofactor>
</comment>
<evidence type="ECO:0000256" key="8">
    <source>
        <dbReference type="ARBA" id="ARBA00023235"/>
    </source>
</evidence>
<dbReference type="Pfam" id="PF01370">
    <property type="entry name" value="Epimerase"/>
    <property type="match status" value="1"/>
</dbReference>
<sequence length="333" mass="36372">MKRNILVCGGAGYIGSHMVRLLQDEGHDVVVFDNLSQGYAEAIPGVTLERGDLLNPADLADVFSRHSFDAVIHFAALIAVGESVEHPELYYRNNVTGTLNLLDAMRNAGVGKLVFSSTAAVFGNPLTELIDEKHPMAPLNPYGWSKRMVEQVLSDMAAAFGLRSVCLRYFNAAGAHPDGRTGEAHDPETHLIPQVLLAALSLRNRLTVFGDDYDTRDGTCIRDYIHVLDLASAHLKALDFMDGNEGAHVFNLGNGNGFTTLDVLETAKRVTGRDIPYEIGPRRPGDAGVLVADSARARTVLGWTPQFDALETIIETAWRWHQAPHYGPFAVNK</sequence>
<organism evidence="12 13">
    <name type="scientific">Martelella mangrovi</name>
    <dbReference type="NCBI Taxonomy" id="1397477"/>
    <lineage>
        <taxon>Bacteria</taxon>
        <taxon>Pseudomonadati</taxon>
        <taxon>Pseudomonadota</taxon>
        <taxon>Alphaproteobacteria</taxon>
        <taxon>Hyphomicrobiales</taxon>
        <taxon>Aurantimonadaceae</taxon>
        <taxon>Martelella</taxon>
    </lineage>
</organism>
<evidence type="ECO:0000256" key="10">
    <source>
        <dbReference type="RuleBase" id="RU366046"/>
    </source>
</evidence>
<feature type="domain" description="NAD-dependent epimerase/dehydratase" evidence="11">
    <location>
        <begin position="5"/>
        <end position="253"/>
    </location>
</feature>
<comment type="caution">
    <text evidence="12">The sequence shown here is derived from an EMBL/GenBank/DDBJ whole genome shotgun (WGS) entry which is preliminary data.</text>
</comment>
<reference evidence="12 13" key="1">
    <citation type="submission" date="2024-06" db="EMBL/GenBank/DDBJ databases">
        <title>Genomic Encyclopedia of Type Strains, Phase IV (KMG-IV): sequencing the most valuable type-strain genomes for metagenomic binning, comparative biology and taxonomic classification.</title>
        <authorList>
            <person name="Goeker M."/>
        </authorList>
    </citation>
    <scope>NUCLEOTIDE SEQUENCE [LARGE SCALE GENOMIC DNA]</scope>
    <source>
        <strain evidence="12 13">DSM 28102</strain>
    </source>
</reference>
<evidence type="ECO:0000256" key="1">
    <source>
        <dbReference type="ARBA" id="ARBA00000083"/>
    </source>
</evidence>
<comment type="similarity">
    <text evidence="4 10">Belongs to the NAD(P)-dependent epimerase/dehydratase family.</text>
</comment>
<evidence type="ECO:0000313" key="13">
    <source>
        <dbReference type="Proteomes" id="UP001549164"/>
    </source>
</evidence>
<keyword evidence="8 10" id="KW-0413">Isomerase</keyword>
<keyword evidence="13" id="KW-1185">Reference proteome</keyword>
<dbReference type="Gene3D" id="3.40.50.720">
    <property type="entry name" value="NAD(P)-binding Rossmann-like Domain"/>
    <property type="match status" value="1"/>
</dbReference>
<keyword evidence="9 10" id="KW-0119">Carbohydrate metabolism</keyword>